<name>A0A914DSH5_9BILA</name>
<keyword evidence="5" id="KW-0408">Iron</keyword>
<evidence type="ECO:0000256" key="4">
    <source>
        <dbReference type="ARBA" id="ARBA00023002"/>
    </source>
</evidence>
<dbReference type="GO" id="GO:0005506">
    <property type="term" value="F:iron ion binding"/>
    <property type="evidence" value="ECO:0007669"/>
    <property type="project" value="InterPro"/>
</dbReference>
<dbReference type="PRINTS" id="PR00463">
    <property type="entry name" value="EP450I"/>
</dbReference>
<evidence type="ECO:0000256" key="3">
    <source>
        <dbReference type="ARBA" id="ARBA00022723"/>
    </source>
</evidence>
<dbReference type="Proteomes" id="UP000887540">
    <property type="component" value="Unplaced"/>
</dbReference>
<comment type="similarity">
    <text evidence="2">Belongs to the cytochrome P450 family.</text>
</comment>
<evidence type="ECO:0000256" key="1">
    <source>
        <dbReference type="ARBA" id="ARBA00001971"/>
    </source>
</evidence>
<dbReference type="WBParaSite" id="ACRNAN_scaffold348.g31804.t1">
    <property type="protein sequence ID" value="ACRNAN_scaffold348.g31804.t1"/>
    <property type="gene ID" value="ACRNAN_scaffold348.g31804"/>
</dbReference>
<sequence length="373" mass="43279">MAKDEPGEAFRKWRGEYGSVYTYWLGELPAVAITDYETTVETLVKDGDAYAGRTDFIEFNELIRGGTYGVVMTEGELWRDQRRFALHVLRNFGLGKNLMQEKVLDEVNAMVTRIKNEIFEGHNEHNLLNQLDISVGSIINALLFGYRFEGEKLSEFLELKALLQNQMRDFASPIVMCMMKGTHFFKYIPVFRSMYYKLESNREQLYGFFRKQVDEHKANLDFTTDSEPMDYVEAFLREQQKRDQEGVKHSFTNIQLLNMCNDLWMAGQETTSNTIGWCMIYMIAHPEVQDKAHDELDRMIGSDRLITVADRSQLHYVNSIVHETQRLSNLVPHNAIHRTTRDVIIKGFRIPKDTSIVPQISAVLYDEKCVPQA</sequence>
<comment type="cofactor">
    <cofactor evidence="1">
        <name>heme</name>
        <dbReference type="ChEBI" id="CHEBI:30413"/>
    </cofactor>
</comment>
<evidence type="ECO:0000313" key="7">
    <source>
        <dbReference type="Proteomes" id="UP000887540"/>
    </source>
</evidence>
<evidence type="ECO:0000256" key="5">
    <source>
        <dbReference type="ARBA" id="ARBA00023004"/>
    </source>
</evidence>
<dbReference type="AlphaFoldDB" id="A0A914DSH5"/>
<evidence type="ECO:0000256" key="2">
    <source>
        <dbReference type="ARBA" id="ARBA00010617"/>
    </source>
</evidence>
<keyword evidence="7" id="KW-1185">Reference proteome</keyword>
<dbReference type="GO" id="GO:0006805">
    <property type="term" value="P:xenobiotic metabolic process"/>
    <property type="evidence" value="ECO:0007669"/>
    <property type="project" value="TreeGrafter"/>
</dbReference>
<evidence type="ECO:0000256" key="6">
    <source>
        <dbReference type="ARBA" id="ARBA00023033"/>
    </source>
</evidence>
<dbReference type="InterPro" id="IPR036396">
    <property type="entry name" value="Cyt_P450_sf"/>
</dbReference>
<dbReference type="GO" id="GO:0016712">
    <property type="term" value="F:oxidoreductase activity, acting on paired donors, with incorporation or reduction of molecular oxygen, reduced flavin or flavoprotein as one donor, and incorporation of one atom of oxygen"/>
    <property type="evidence" value="ECO:0007669"/>
    <property type="project" value="TreeGrafter"/>
</dbReference>
<dbReference type="SUPFAM" id="SSF48264">
    <property type="entry name" value="Cytochrome P450"/>
    <property type="match status" value="1"/>
</dbReference>
<dbReference type="PRINTS" id="PR00385">
    <property type="entry name" value="P450"/>
</dbReference>
<dbReference type="InterPro" id="IPR002401">
    <property type="entry name" value="Cyt_P450_E_grp-I"/>
</dbReference>
<dbReference type="Pfam" id="PF00067">
    <property type="entry name" value="p450"/>
    <property type="match status" value="1"/>
</dbReference>
<dbReference type="GO" id="GO:0006082">
    <property type="term" value="P:organic acid metabolic process"/>
    <property type="evidence" value="ECO:0007669"/>
    <property type="project" value="TreeGrafter"/>
</dbReference>
<dbReference type="Gene3D" id="1.10.630.10">
    <property type="entry name" value="Cytochrome P450"/>
    <property type="match status" value="1"/>
</dbReference>
<keyword evidence="6" id="KW-0503">Monooxygenase</keyword>
<proteinExistence type="inferred from homology"/>
<dbReference type="FunFam" id="1.10.630.10:FF:000036">
    <property type="entry name" value="CYtochrome P450 family"/>
    <property type="match status" value="1"/>
</dbReference>
<dbReference type="GO" id="GO:0005737">
    <property type="term" value="C:cytoplasm"/>
    <property type="evidence" value="ECO:0007669"/>
    <property type="project" value="TreeGrafter"/>
</dbReference>
<protein>
    <submittedName>
        <fullName evidence="8">Unspecific monooxygenase</fullName>
    </submittedName>
</protein>
<dbReference type="PANTHER" id="PTHR24300">
    <property type="entry name" value="CYTOCHROME P450 508A4-RELATED"/>
    <property type="match status" value="1"/>
</dbReference>
<keyword evidence="3" id="KW-0479">Metal-binding</keyword>
<keyword evidence="4" id="KW-0560">Oxidoreductase</keyword>
<dbReference type="InterPro" id="IPR050182">
    <property type="entry name" value="Cytochrome_P450_fam2"/>
</dbReference>
<accession>A0A914DSH5</accession>
<organism evidence="7 8">
    <name type="scientific">Acrobeloides nanus</name>
    <dbReference type="NCBI Taxonomy" id="290746"/>
    <lineage>
        <taxon>Eukaryota</taxon>
        <taxon>Metazoa</taxon>
        <taxon>Ecdysozoa</taxon>
        <taxon>Nematoda</taxon>
        <taxon>Chromadorea</taxon>
        <taxon>Rhabditida</taxon>
        <taxon>Tylenchina</taxon>
        <taxon>Cephalobomorpha</taxon>
        <taxon>Cephaloboidea</taxon>
        <taxon>Cephalobidae</taxon>
        <taxon>Acrobeloides</taxon>
    </lineage>
</organism>
<dbReference type="InterPro" id="IPR001128">
    <property type="entry name" value="Cyt_P450"/>
</dbReference>
<dbReference type="CDD" id="cd20617">
    <property type="entry name" value="CYP1_2-like"/>
    <property type="match status" value="1"/>
</dbReference>
<reference evidence="8" key="1">
    <citation type="submission" date="2022-11" db="UniProtKB">
        <authorList>
            <consortium name="WormBaseParasite"/>
        </authorList>
    </citation>
    <scope>IDENTIFICATION</scope>
</reference>
<evidence type="ECO:0000313" key="8">
    <source>
        <dbReference type="WBParaSite" id="ACRNAN_scaffold348.g31804.t1"/>
    </source>
</evidence>
<dbReference type="PANTHER" id="PTHR24300:SF369">
    <property type="entry name" value="CYTOCHROME P450 FAMILY"/>
    <property type="match status" value="1"/>
</dbReference>
<dbReference type="GO" id="GO:0020037">
    <property type="term" value="F:heme binding"/>
    <property type="evidence" value="ECO:0007669"/>
    <property type="project" value="InterPro"/>
</dbReference>